<name>A0A6G4WEZ2_9HYPH</name>
<dbReference type="AlphaFoldDB" id="A0A6G4WEZ2"/>
<protein>
    <recommendedName>
        <fullName evidence="2">DUF1468 domain-containing protein</fullName>
    </recommendedName>
</protein>
<comment type="caution">
    <text evidence="3">The sequence shown here is derived from an EMBL/GenBank/DDBJ whole genome shotgun (WGS) entry which is preliminary data.</text>
</comment>
<organism evidence="3 4">
    <name type="scientific">Allomesorhizobium camelthorni</name>
    <dbReference type="NCBI Taxonomy" id="475069"/>
    <lineage>
        <taxon>Bacteria</taxon>
        <taxon>Pseudomonadati</taxon>
        <taxon>Pseudomonadota</taxon>
        <taxon>Alphaproteobacteria</taxon>
        <taxon>Hyphomicrobiales</taxon>
        <taxon>Phyllobacteriaceae</taxon>
        <taxon>Allomesorhizobium</taxon>
    </lineage>
</organism>
<dbReference type="Proteomes" id="UP001642900">
    <property type="component" value="Unassembled WGS sequence"/>
</dbReference>
<evidence type="ECO:0000256" key="1">
    <source>
        <dbReference type="SAM" id="Phobius"/>
    </source>
</evidence>
<keyword evidence="1" id="KW-1133">Transmembrane helix</keyword>
<feature type="transmembrane region" description="Helical" evidence="1">
    <location>
        <begin position="140"/>
        <end position="159"/>
    </location>
</feature>
<feature type="transmembrane region" description="Helical" evidence="1">
    <location>
        <begin position="111"/>
        <end position="128"/>
    </location>
</feature>
<keyword evidence="1" id="KW-0472">Membrane</keyword>
<accession>A0A6G4WEZ2</accession>
<dbReference type="Pfam" id="PF07331">
    <property type="entry name" value="TctB"/>
    <property type="match status" value="1"/>
</dbReference>
<reference evidence="3 4" key="1">
    <citation type="submission" date="2020-02" db="EMBL/GenBank/DDBJ databases">
        <title>Genome sequence of strain CCNWXJ40-4.</title>
        <authorList>
            <person name="Gao J."/>
            <person name="Sun J."/>
        </authorList>
    </citation>
    <scope>NUCLEOTIDE SEQUENCE [LARGE SCALE GENOMIC DNA]</scope>
    <source>
        <strain evidence="3 4">CCNWXJ 40-4</strain>
    </source>
</reference>
<dbReference type="RefSeq" id="WP_165029346.1">
    <property type="nucleotide sequence ID" value="NZ_JAAKZF010000021.1"/>
</dbReference>
<dbReference type="EMBL" id="JAAKZF010000021">
    <property type="protein sequence ID" value="NGO52700.1"/>
    <property type="molecule type" value="Genomic_DNA"/>
</dbReference>
<evidence type="ECO:0000313" key="4">
    <source>
        <dbReference type="Proteomes" id="UP001642900"/>
    </source>
</evidence>
<evidence type="ECO:0000259" key="2">
    <source>
        <dbReference type="Pfam" id="PF07331"/>
    </source>
</evidence>
<feature type="transmembrane region" description="Helical" evidence="1">
    <location>
        <begin position="87"/>
        <end position="105"/>
    </location>
</feature>
<keyword evidence="4" id="KW-1185">Reference proteome</keyword>
<feature type="transmembrane region" description="Helical" evidence="1">
    <location>
        <begin position="12"/>
        <end position="30"/>
    </location>
</feature>
<feature type="transmembrane region" description="Helical" evidence="1">
    <location>
        <begin position="42"/>
        <end position="66"/>
    </location>
</feature>
<feature type="domain" description="DUF1468" evidence="2">
    <location>
        <begin position="15"/>
        <end position="168"/>
    </location>
</feature>
<keyword evidence="1" id="KW-0812">Transmembrane</keyword>
<gene>
    <name evidence="3" type="ORF">G6N73_16195</name>
</gene>
<proteinExistence type="predicted"/>
<dbReference type="InterPro" id="IPR009936">
    <property type="entry name" value="DUF1468"/>
</dbReference>
<sequence>MDDRKPSAFADLVSGSCWVALAAAIMIGSWRMDRLEHLQASIYSAPGIVPGLIGVALALMGLVLMLRAWWAGALAGAGRPRFAWSEHARLLTAVALCLAFAIGLVGRGPPFWLAAAIFIAVTVFAFQFPERRAARTLLRGALIAVVYGLVSGYAVHYVFQELFLVRLP</sequence>
<evidence type="ECO:0000313" key="3">
    <source>
        <dbReference type="EMBL" id="NGO52700.1"/>
    </source>
</evidence>